<dbReference type="OrthoDB" id="1682174at2"/>
<comment type="caution">
    <text evidence="1">The sequence shown here is derived from an EMBL/GenBank/DDBJ whole genome shotgun (WGS) entry which is preliminary data.</text>
</comment>
<dbReference type="Proteomes" id="UP000216998">
    <property type="component" value="Unassembled WGS sequence"/>
</dbReference>
<evidence type="ECO:0000313" key="1">
    <source>
        <dbReference type="EMBL" id="OYQ33854.1"/>
    </source>
</evidence>
<organism evidence="1 2">
    <name type="scientific">Niveispirillum lacus</name>
    <dbReference type="NCBI Taxonomy" id="1981099"/>
    <lineage>
        <taxon>Bacteria</taxon>
        <taxon>Pseudomonadati</taxon>
        <taxon>Pseudomonadota</taxon>
        <taxon>Alphaproteobacteria</taxon>
        <taxon>Rhodospirillales</taxon>
        <taxon>Azospirillaceae</taxon>
        <taxon>Niveispirillum</taxon>
    </lineage>
</organism>
<dbReference type="AlphaFoldDB" id="A0A255YYV4"/>
<sequence length="573" mass="63440">MEPRPVDKQKLIGTVQTVYELHSFHTDLWLVVRESPDLRQLEPSAAMLVQRNEVDGIRLVRRSDYKDHDFVTTVTMVKRLRSGVQEVDPLARANPGRDASWCDKPEDLMGDVQRQMFRSFFAKYLDERRLTPLEILNYEVHARVLDQAGTTVQGALQRLASVQVRGTKQTAVSRMKELMAIADNGLAALVKEAKGNPPLKIGPGGLLEVASAYKGPAEGRDRALYRAVAAHLADAKSWVEKLDRLFQLFTPALTLTEMRVLDSLAAEILASPLALKELAGQEKLRLDLVLNAIDLYVGNLGAGDGEQPAGVKALSMLLAEGVLPRTLAELRLGLLRHLYSRLPLRSDRGIRDEMEATVEVIAYLRKQAPPLARDEEVLEALAQRADRLIQPEAMSELIGPIRSTMGKAETVLSLAETAPGDAPKAKIATYLRSLIVPEDFIREVGNRMEAIKTLGGIARRIVMSGMPPGPKREMAEILDSAIFDSIRTEILANQAMPFADRILNIVRLCGGLPEGRARQLAADQLSLALKRPEFILNYLERFPGAQERRDAYFKLCNAMLESGLVDKSLLPMG</sequence>
<protein>
    <submittedName>
        <fullName evidence="1">Uncharacterized protein</fullName>
    </submittedName>
</protein>
<dbReference type="EMBL" id="NOXU01000030">
    <property type="protein sequence ID" value="OYQ33854.1"/>
    <property type="molecule type" value="Genomic_DNA"/>
</dbReference>
<gene>
    <name evidence="1" type="ORF">CHU95_15200</name>
</gene>
<evidence type="ECO:0000313" key="2">
    <source>
        <dbReference type="Proteomes" id="UP000216998"/>
    </source>
</evidence>
<accession>A0A255YYV4</accession>
<name>A0A255YYV4_9PROT</name>
<reference evidence="1 2" key="1">
    <citation type="submission" date="2017-07" db="EMBL/GenBank/DDBJ databases">
        <title>Niveispirillum cyanobacteriorum sp. nov., isolated from cyanobacterial aggregates in a eutrophic lake.</title>
        <authorList>
            <person name="Cai H."/>
        </authorList>
    </citation>
    <scope>NUCLEOTIDE SEQUENCE [LARGE SCALE GENOMIC DNA]</scope>
    <source>
        <strain evidence="2">TH1-14</strain>
    </source>
</reference>
<proteinExistence type="predicted"/>
<keyword evidence="2" id="KW-1185">Reference proteome</keyword>